<dbReference type="PANTHER" id="PTHR23290">
    <property type="entry name" value="RRNA N6-ADENOSINE-METHYLTRANSFERASE METTL5"/>
    <property type="match status" value="1"/>
</dbReference>
<dbReference type="Pfam" id="PF01861">
    <property type="entry name" value="BpsA_C"/>
    <property type="match status" value="1"/>
</dbReference>
<dbReference type="Gene3D" id="3.60.90.10">
    <property type="entry name" value="S-adenosylmethionine decarboxylase"/>
    <property type="match status" value="1"/>
</dbReference>
<keyword evidence="8" id="KW-0704">Schiff base</keyword>
<dbReference type="GO" id="GO:0004014">
    <property type="term" value="F:adenosylmethionine decarboxylase activity"/>
    <property type="evidence" value="ECO:0007669"/>
    <property type="project" value="InterPro"/>
</dbReference>
<dbReference type="Proteomes" id="UP000034507">
    <property type="component" value="Unassembled WGS sequence"/>
</dbReference>
<dbReference type="GO" id="GO:0008295">
    <property type="term" value="P:spermidine biosynthetic process"/>
    <property type="evidence" value="ECO:0007669"/>
    <property type="project" value="UniProtKB-KW"/>
</dbReference>
<evidence type="ECO:0000259" key="10">
    <source>
        <dbReference type="Pfam" id="PF01861"/>
    </source>
</evidence>
<keyword evidence="9" id="KW-0670">Pyruvate</keyword>
<keyword evidence="2" id="KW-0210">Decarboxylase</keyword>
<dbReference type="AlphaFoldDB" id="A0A0G0X3E0"/>
<evidence type="ECO:0000256" key="5">
    <source>
        <dbReference type="ARBA" id="ARBA00023115"/>
    </source>
</evidence>
<keyword evidence="4" id="KW-0745">Spermidine biosynthesis</keyword>
<dbReference type="SUPFAM" id="SSF53335">
    <property type="entry name" value="S-adenosyl-L-methionine-dependent methyltransferases"/>
    <property type="match status" value="1"/>
</dbReference>
<keyword evidence="6" id="KW-0865">Zymogen</keyword>
<dbReference type="GO" id="GO:0016740">
    <property type="term" value="F:transferase activity"/>
    <property type="evidence" value="ECO:0007669"/>
    <property type="project" value="UniProtKB-ARBA"/>
</dbReference>
<dbReference type="SUPFAM" id="SSF56276">
    <property type="entry name" value="S-adenosylmethionine decarboxylase"/>
    <property type="match status" value="1"/>
</dbReference>
<dbReference type="Gene3D" id="3.40.50.150">
    <property type="entry name" value="Vaccinia Virus protein VP39"/>
    <property type="match status" value="1"/>
</dbReference>
<organism evidence="11 12">
    <name type="scientific">candidate division WWE3 bacterium GW2011_GWC1_41_7</name>
    <dbReference type="NCBI Taxonomy" id="1619119"/>
    <lineage>
        <taxon>Bacteria</taxon>
        <taxon>Katanobacteria</taxon>
    </lineage>
</organism>
<feature type="domain" description="N(4)-bis(aminopropyl)spermidine synthase C-terminal" evidence="10">
    <location>
        <begin position="102"/>
        <end position="295"/>
    </location>
</feature>
<evidence type="ECO:0000256" key="6">
    <source>
        <dbReference type="ARBA" id="ARBA00023145"/>
    </source>
</evidence>
<comment type="caution">
    <text evidence="11">The sequence shown here is derived from an EMBL/GenBank/DDBJ whole genome shotgun (WGS) entry which is preliminary data.</text>
</comment>
<evidence type="ECO:0000256" key="4">
    <source>
        <dbReference type="ARBA" id="ARBA00023066"/>
    </source>
</evidence>
<dbReference type="Pfam" id="PF02675">
    <property type="entry name" value="AdoMet_dc"/>
    <property type="match status" value="1"/>
</dbReference>
<keyword evidence="3" id="KW-0068">Autocatalytic cleavage</keyword>
<accession>A0A0G0X3E0</accession>
<proteinExistence type="predicted"/>
<dbReference type="EMBL" id="LCBX01000044">
    <property type="protein sequence ID" value="KKS19579.1"/>
    <property type="molecule type" value="Genomic_DNA"/>
</dbReference>
<evidence type="ECO:0000256" key="2">
    <source>
        <dbReference type="ARBA" id="ARBA00022793"/>
    </source>
</evidence>
<keyword evidence="7" id="KW-0456">Lyase</keyword>
<keyword evidence="5" id="KW-0620">Polyamine biosynthesis</keyword>
<gene>
    <name evidence="11" type="ORF">UU77_C0044G0005</name>
</gene>
<dbReference type="PANTHER" id="PTHR23290:SF0">
    <property type="entry name" value="RRNA N6-ADENOSINE-METHYLTRANSFERASE METTL5"/>
    <property type="match status" value="1"/>
</dbReference>
<evidence type="ECO:0000256" key="9">
    <source>
        <dbReference type="ARBA" id="ARBA00023317"/>
    </source>
</evidence>
<comment type="cofactor">
    <cofactor evidence="1">
        <name>pyruvate</name>
        <dbReference type="ChEBI" id="CHEBI:15361"/>
    </cofactor>
</comment>
<protein>
    <recommendedName>
        <fullName evidence="10">N(4)-bis(aminopropyl)spermidine synthase C-terminal domain-containing protein</fullName>
    </recommendedName>
</protein>
<dbReference type="InterPro" id="IPR016067">
    <property type="entry name" value="S-AdoMet_deCO2ase_core"/>
</dbReference>
<evidence type="ECO:0000256" key="3">
    <source>
        <dbReference type="ARBA" id="ARBA00022813"/>
    </source>
</evidence>
<dbReference type="InterPro" id="IPR002723">
    <property type="entry name" value="BpsA_C"/>
</dbReference>
<evidence type="ECO:0000313" key="12">
    <source>
        <dbReference type="Proteomes" id="UP000034507"/>
    </source>
</evidence>
<dbReference type="InterPro" id="IPR029063">
    <property type="entry name" value="SAM-dependent_MTases_sf"/>
</dbReference>
<evidence type="ECO:0000256" key="1">
    <source>
        <dbReference type="ARBA" id="ARBA00001928"/>
    </source>
</evidence>
<dbReference type="InterPro" id="IPR051720">
    <property type="entry name" value="rRNA_MeTrfase/Polyamine_Synth"/>
</dbReference>
<reference evidence="11 12" key="1">
    <citation type="journal article" date="2015" name="Nature">
        <title>rRNA introns, odd ribosomes, and small enigmatic genomes across a large radiation of phyla.</title>
        <authorList>
            <person name="Brown C.T."/>
            <person name="Hug L.A."/>
            <person name="Thomas B.C."/>
            <person name="Sharon I."/>
            <person name="Castelle C.J."/>
            <person name="Singh A."/>
            <person name="Wilkins M.J."/>
            <person name="Williams K.H."/>
            <person name="Banfield J.F."/>
        </authorList>
    </citation>
    <scope>NUCLEOTIDE SEQUENCE [LARGE SCALE GENOMIC DNA]</scope>
</reference>
<evidence type="ECO:0000256" key="7">
    <source>
        <dbReference type="ARBA" id="ARBA00023239"/>
    </source>
</evidence>
<name>A0A0G0X3E0_UNCKA</name>
<dbReference type="InterPro" id="IPR003826">
    <property type="entry name" value="AdoMetDC_fam_prok"/>
</dbReference>
<sequence>MHDLVQKIKINNSDLKIAEIKGILKILSDNSVDITNSELIRLTGFPKETLRNFKSSISSLLENSDEDSIRLKPAIVEEIKKLDLRPHKWKLYSYEQKDLEDRLLEIRKTYELEPKREYDQFFATANTSVAKALVLRDKGLISGKNIALLGDDDLVSIVLGLMNEDHLNVTVFDIDDEILAVIERISKDLNLKNIRTVKWDVRTKLNPQFMSAFDVMMTDPPYTRNGIALFLNAGVELLGQNKGHAGKYIFLFYGNSFKSPEKTLKVQEVIADFNMVIEDKIDKFARYYGAESIGSASSLYILKATPFTHPLEEVLLTRNIYTFEEQKEEKFPFVDHYTFKIHNVPRHIVGSKKAILKVAGDFANAHRLKVLDTKVTQFRGKGLTITFVLGSSNLLLHTWPEFNAVHMDLITCSPIYNKEMMADSVVDLFKTDRIEIRRIE</sequence>
<evidence type="ECO:0000256" key="8">
    <source>
        <dbReference type="ARBA" id="ARBA00023270"/>
    </source>
</evidence>
<evidence type="ECO:0000313" key="11">
    <source>
        <dbReference type="EMBL" id="KKS19579.1"/>
    </source>
</evidence>